<dbReference type="Gene3D" id="3.60.15.10">
    <property type="entry name" value="Ribonuclease Z/Hydroxyacylglutathione hydrolase-like"/>
    <property type="match status" value="1"/>
</dbReference>
<organism evidence="8 9">
    <name type="scientific">Kosakonia pseudosacchari</name>
    <dbReference type="NCBI Taxonomy" id="1646340"/>
    <lineage>
        <taxon>Bacteria</taxon>
        <taxon>Pseudomonadati</taxon>
        <taxon>Pseudomonadota</taxon>
        <taxon>Gammaproteobacteria</taxon>
        <taxon>Enterobacterales</taxon>
        <taxon>Enterobacteriaceae</taxon>
        <taxon>Kosakonia</taxon>
    </lineage>
</organism>
<dbReference type="PANTHER" id="PTHR12553:SF49">
    <property type="entry name" value="ZINC PHOSPHODIESTERASE ELAC PROTEIN 2"/>
    <property type="match status" value="1"/>
</dbReference>
<proteinExistence type="predicted"/>
<accession>A0ABX4IM29</accession>
<keyword evidence="3" id="KW-0540">Nuclease</keyword>
<evidence type="ECO:0000313" key="9">
    <source>
        <dbReference type="Proteomes" id="UP000219642"/>
    </source>
</evidence>
<dbReference type="RefSeq" id="WP_097401647.1">
    <property type="nucleotide sequence ID" value="NZ_CP158850.1"/>
</dbReference>
<dbReference type="InterPro" id="IPR047151">
    <property type="entry name" value="RNZ2-like"/>
</dbReference>
<keyword evidence="9" id="KW-1185">Reference proteome</keyword>
<dbReference type="SUPFAM" id="SSF56281">
    <property type="entry name" value="Metallo-hydrolase/oxidoreductase"/>
    <property type="match status" value="1"/>
</dbReference>
<evidence type="ECO:0000256" key="7">
    <source>
        <dbReference type="ARBA" id="ARBA00022833"/>
    </source>
</evidence>
<sequence length="252" mass="28232">MKIDVLGCGSAFSMQQNTSAIRVIDKENRQLLIDCGPTIPRALWQRGGDVNDIDAIYFTHVHPDHCTGLTALLNHWKSFRRKKPLIIWSQREQRPVLIKLVSLANWPETSLCFDIDWRDSEPAWQWHGWQMRTAFTHHELANLALRIEADGHTLFYSGDGRPTPESIALMHNACLAFQECASATALPNDASHGDFPGCLALFEQLCLPRLGLHHCNDAALPVLEQACAPYPGLFLSHDGFVTDLSRRAEGKG</sequence>
<protein>
    <submittedName>
        <fullName evidence="8">Ribonuclease Z</fullName>
    </submittedName>
</protein>
<evidence type="ECO:0000256" key="3">
    <source>
        <dbReference type="ARBA" id="ARBA00022722"/>
    </source>
</evidence>
<evidence type="ECO:0000256" key="1">
    <source>
        <dbReference type="ARBA" id="ARBA00001947"/>
    </source>
</evidence>
<dbReference type="Proteomes" id="UP000219642">
    <property type="component" value="Unassembled WGS sequence"/>
</dbReference>
<keyword evidence="7" id="KW-0862">Zinc</keyword>
<comment type="cofactor">
    <cofactor evidence="1">
        <name>Zn(2+)</name>
        <dbReference type="ChEBI" id="CHEBI:29105"/>
    </cofactor>
</comment>
<gene>
    <name evidence="8" type="ORF">BK796_19085</name>
</gene>
<keyword evidence="4" id="KW-0479">Metal-binding</keyword>
<keyword evidence="2" id="KW-0819">tRNA processing</keyword>
<keyword evidence="5" id="KW-0255">Endonuclease</keyword>
<evidence type="ECO:0000256" key="6">
    <source>
        <dbReference type="ARBA" id="ARBA00022801"/>
    </source>
</evidence>
<evidence type="ECO:0000256" key="4">
    <source>
        <dbReference type="ARBA" id="ARBA00022723"/>
    </source>
</evidence>
<evidence type="ECO:0000313" key="8">
    <source>
        <dbReference type="EMBL" id="PDO83903.1"/>
    </source>
</evidence>
<keyword evidence="6" id="KW-0378">Hydrolase</keyword>
<dbReference type="Pfam" id="PF23023">
    <property type="entry name" value="Anti-Pycsar_Apyc1"/>
    <property type="match status" value="1"/>
</dbReference>
<comment type="caution">
    <text evidence="8">The sequence shown here is derived from an EMBL/GenBank/DDBJ whole genome shotgun (WGS) entry which is preliminary data.</text>
</comment>
<reference evidence="8 9" key="1">
    <citation type="submission" date="2017-06" db="EMBL/GenBank/DDBJ databases">
        <title>Draft genome sequence of nitrogen-fixing Kosakonia pseudosacchari strain NN143 isolated from sugarcane roots.</title>
        <authorList>
            <person name="Li Y."/>
            <person name="Li S."/>
            <person name="Lin L."/>
            <person name="Wu X."/>
            <person name="Yang L."/>
            <person name="Li Y."/>
            <person name="An Q."/>
        </authorList>
    </citation>
    <scope>NUCLEOTIDE SEQUENCE [LARGE SCALE GENOMIC DNA]</scope>
    <source>
        <strain evidence="8 9">NN143</strain>
    </source>
</reference>
<dbReference type="PANTHER" id="PTHR12553">
    <property type="entry name" value="ZINC PHOSPHODIESTERASE ELAC PROTEIN 2"/>
    <property type="match status" value="1"/>
</dbReference>
<dbReference type="InterPro" id="IPR036866">
    <property type="entry name" value="RibonucZ/Hydroxyglut_hydro"/>
</dbReference>
<dbReference type="EMBL" id="NITV01000011">
    <property type="protein sequence ID" value="PDO83903.1"/>
    <property type="molecule type" value="Genomic_DNA"/>
</dbReference>
<evidence type="ECO:0000256" key="2">
    <source>
        <dbReference type="ARBA" id="ARBA00022694"/>
    </source>
</evidence>
<name>A0ABX4IM29_9ENTR</name>
<evidence type="ECO:0000256" key="5">
    <source>
        <dbReference type="ARBA" id="ARBA00022759"/>
    </source>
</evidence>